<sequence>MKLTKWSPFVDISEEYPILPAWITLLNLQPHFFSPCILHSIGSLFGRLLRIDNATVAGSRLFVARVLVEIDITKCYPDKV</sequence>
<name>A0A2I0VT41_9ASPA</name>
<organism evidence="1 2">
    <name type="scientific">Dendrobium catenatum</name>
    <dbReference type="NCBI Taxonomy" id="906689"/>
    <lineage>
        <taxon>Eukaryota</taxon>
        <taxon>Viridiplantae</taxon>
        <taxon>Streptophyta</taxon>
        <taxon>Embryophyta</taxon>
        <taxon>Tracheophyta</taxon>
        <taxon>Spermatophyta</taxon>
        <taxon>Magnoliopsida</taxon>
        <taxon>Liliopsida</taxon>
        <taxon>Asparagales</taxon>
        <taxon>Orchidaceae</taxon>
        <taxon>Epidendroideae</taxon>
        <taxon>Malaxideae</taxon>
        <taxon>Dendrobiinae</taxon>
        <taxon>Dendrobium</taxon>
    </lineage>
</organism>
<dbReference type="InterPro" id="IPR040256">
    <property type="entry name" value="At4g02000-like"/>
</dbReference>
<reference evidence="1 2" key="2">
    <citation type="journal article" date="2017" name="Nature">
        <title>The Apostasia genome and the evolution of orchids.</title>
        <authorList>
            <person name="Zhang G.Q."/>
            <person name="Liu K.W."/>
            <person name="Li Z."/>
            <person name="Lohaus R."/>
            <person name="Hsiao Y.Y."/>
            <person name="Niu S.C."/>
            <person name="Wang J.Y."/>
            <person name="Lin Y.C."/>
            <person name="Xu Q."/>
            <person name="Chen L.J."/>
            <person name="Yoshida K."/>
            <person name="Fujiwara S."/>
            <person name="Wang Z.W."/>
            <person name="Zhang Y.Q."/>
            <person name="Mitsuda N."/>
            <person name="Wang M."/>
            <person name="Liu G.H."/>
            <person name="Pecoraro L."/>
            <person name="Huang H.X."/>
            <person name="Xiao X.J."/>
            <person name="Lin M."/>
            <person name="Wu X.Y."/>
            <person name="Wu W.L."/>
            <person name="Chen Y.Y."/>
            <person name="Chang S.B."/>
            <person name="Sakamoto S."/>
            <person name="Ohme-Takagi M."/>
            <person name="Yagi M."/>
            <person name="Zeng S.J."/>
            <person name="Shen C.Y."/>
            <person name="Yeh C.M."/>
            <person name="Luo Y.B."/>
            <person name="Tsai W.C."/>
            <person name="Van de Peer Y."/>
            <person name="Liu Z.J."/>
        </authorList>
    </citation>
    <scope>NUCLEOTIDE SEQUENCE [LARGE SCALE GENOMIC DNA]</scope>
    <source>
        <tissue evidence="1">The whole plant</tissue>
    </source>
</reference>
<gene>
    <name evidence="1" type="ORF">MA16_Dca006901</name>
</gene>
<keyword evidence="2" id="KW-1185">Reference proteome</keyword>
<dbReference type="Proteomes" id="UP000233837">
    <property type="component" value="Unassembled WGS sequence"/>
</dbReference>
<dbReference type="AlphaFoldDB" id="A0A2I0VT41"/>
<reference evidence="1 2" key="1">
    <citation type="journal article" date="2016" name="Sci. Rep.">
        <title>The Dendrobium catenatum Lindl. genome sequence provides insights into polysaccharide synthase, floral development and adaptive evolution.</title>
        <authorList>
            <person name="Zhang G.Q."/>
            <person name="Xu Q."/>
            <person name="Bian C."/>
            <person name="Tsai W.C."/>
            <person name="Yeh C.M."/>
            <person name="Liu K.W."/>
            <person name="Yoshida K."/>
            <person name="Zhang L.S."/>
            <person name="Chang S.B."/>
            <person name="Chen F."/>
            <person name="Shi Y."/>
            <person name="Su Y.Y."/>
            <person name="Zhang Y.Q."/>
            <person name="Chen L.J."/>
            <person name="Yin Y."/>
            <person name="Lin M."/>
            <person name="Huang H."/>
            <person name="Deng H."/>
            <person name="Wang Z.W."/>
            <person name="Zhu S.L."/>
            <person name="Zhao X."/>
            <person name="Deng C."/>
            <person name="Niu S.C."/>
            <person name="Huang J."/>
            <person name="Wang M."/>
            <person name="Liu G.H."/>
            <person name="Yang H.J."/>
            <person name="Xiao X.J."/>
            <person name="Hsiao Y.Y."/>
            <person name="Wu W.L."/>
            <person name="Chen Y.Y."/>
            <person name="Mitsuda N."/>
            <person name="Ohme-Takagi M."/>
            <person name="Luo Y.B."/>
            <person name="Van de Peer Y."/>
            <person name="Liu Z.J."/>
        </authorList>
    </citation>
    <scope>NUCLEOTIDE SEQUENCE [LARGE SCALE GENOMIC DNA]</scope>
    <source>
        <tissue evidence="1">The whole plant</tissue>
    </source>
</reference>
<dbReference type="EMBL" id="KZ503267">
    <property type="protein sequence ID" value="PKU66573.1"/>
    <property type="molecule type" value="Genomic_DNA"/>
</dbReference>
<proteinExistence type="predicted"/>
<protein>
    <submittedName>
        <fullName evidence="1">Uncharacterized protein</fullName>
    </submittedName>
</protein>
<dbReference type="PANTHER" id="PTHR31286">
    <property type="entry name" value="GLYCINE-RICH CELL WALL STRUCTURAL PROTEIN 1.8-LIKE"/>
    <property type="match status" value="1"/>
</dbReference>
<evidence type="ECO:0000313" key="1">
    <source>
        <dbReference type="EMBL" id="PKU66573.1"/>
    </source>
</evidence>
<evidence type="ECO:0000313" key="2">
    <source>
        <dbReference type="Proteomes" id="UP000233837"/>
    </source>
</evidence>
<accession>A0A2I0VT41</accession>
<dbReference type="PANTHER" id="PTHR31286:SF179">
    <property type="entry name" value="RNASE H TYPE-1 DOMAIN-CONTAINING PROTEIN"/>
    <property type="match status" value="1"/>
</dbReference>